<dbReference type="Pfam" id="PF01485">
    <property type="entry name" value="IBR"/>
    <property type="match status" value="1"/>
</dbReference>
<keyword evidence="2" id="KW-0863">Zinc-finger</keyword>
<name>A0ABR2IVF4_9PEZI</name>
<dbReference type="Proteomes" id="UP001390339">
    <property type="component" value="Unassembled WGS sequence"/>
</dbReference>
<evidence type="ECO:0000313" key="8">
    <source>
        <dbReference type="Proteomes" id="UP001390339"/>
    </source>
</evidence>
<evidence type="ECO:0000256" key="5">
    <source>
        <dbReference type="SAM" id="MobiDB-lite"/>
    </source>
</evidence>
<feature type="domain" description="IBR" evidence="6">
    <location>
        <begin position="252"/>
        <end position="308"/>
    </location>
</feature>
<dbReference type="InterPro" id="IPR031127">
    <property type="entry name" value="E3_UB_ligase_RBR"/>
</dbReference>
<organism evidence="7 8">
    <name type="scientific">Apiospora arundinis</name>
    <dbReference type="NCBI Taxonomy" id="335852"/>
    <lineage>
        <taxon>Eukaryota</taxon>
        <taxon>Fungi</taxon>
        <taxon>Dikarya</taxon>
        <taxon>Ascomycota</taxon>
        <taxon>Pezizomycotina</taxon>
        <taxon>Sordariomycetes</taxon>
        <taxon>Xylariomycetidae</taxon>
        <taxon>Amphisphaeriales</taxon>
        <taxon>Apiosporaceae</taxon>
        <taxon>Apiospora</taxon>
    </lineage>
</organism>
<dbReference type="CDD" id="cd20335">
    <property type="entry name" value="BRcat_RBR"/>
    <property type="match status" value="1"/>
</dbReference>
<keyword evidence="1" id="KW-0479">Metal-binding</keyword>
<keyword evidence="4" id="KW-0862">Zinc</keyword>
<keyword evidence="8" id="KW-1185">Reference proteome</keyword>
<keyword evidence="3" id="KW-0833">Ubl conjugation pathway</keyword>
<evidence type="ECO:0000313" key="7">
    <source>
        <dbReference type="EMBL" id="KAK8868361.1"/>
    </source>
</evidence>
<reference evidence="7 8" key="1">
    <citation type="journal article" date="2024" name="IMA Fungus">
        <title>Apiospora arundinis, a panoply of carbohydrate-active enzymes and secondary metabolites.</title>
        <authorList>
            <person name="Sorensen T."/>
            <person name="Petersen C."/>
            <person name="Muurmann A.T."/>
            <person name="Christiansen J.V."/>
            <person name="Brundto M.L."/>
            <person name="Overgaard C.K."/>
            <person name="Boysen A.T."/>
            <person name="Wollenberg R.D."/>
            <person name="Larsen T.O."/>
            <person name="Sorensen J.L."/>
            <person name="Nielsen K.L."/>
            <person name="Sondergaard T.E."/>
        </authorList>
    </citation>
    <scope>NUCLEOTIDE SEQUENCE [LARGE SCALE GENOMIC DNA]</scope>
    <source>
        <strain evidence="7 8">AAU 773</strain>
    </source>
</reference>
<evidence type="ECO:0000256" key="1">
    <source>
        <dbReference type="ARBA" id="ARBA00022723"/>
    </source>
</evidence>
<evidence type="ECO:0000256" key="3">
    <source>
        <dbReference type="ARBA" id="ARBA00022786"/>
    </source>
</evidence>
<dbReference type="EMBL" id="JAPCWZ010000004">
    <property type="protein sequence ID" value="KAK8868361.1"/>
    <property type="molecule type" value="Genomic_DNA"/>
</dbReference>
<dbReference type="PANTHER" id="PTHR11685">
    <property type="entry name" value="RBR FAMILY RING FINGER AND IBR DOMAIN-CONTAINING"/>
    <property type="match status" value="1"/>
</dbReference>
<gene>
    <name evidence="7" type="ORF">PGQ11_006939</name>
</gene>
<dbReference type="InterPro" id="IPR002867">
    <property type="entry name" value="IBR_dom"/>
</dbReference>
<evidence type="ECO:0000259" key="6">
    <source>
        <dbReference type="Pfam" id="PF01485"/>
    </source>
</evidence>
<dbReference type="InterPro" id="IPR017907">
    <property type="entry name" value="Znf_RING_CS"/>
</dbReference>
<dbReference type="PROSITE" id="PS00518">
    <property type="entry name" value="ZF_RING_1"/>
    <property type="match status" value="1"/>
</dbReference>
<evidence type="ECO:0000256" key="2">
    <source>
        <dbReference type="ARBA" id="ARBA00022771"/>
    </source>
</evidence>
<evidence type="ECO:0000256" key="4">
    <source>
        <dbReference type="ARBA" id="ARBA00022833"/>
    </source>
</evidence>
<comment type="caution">
    <text evidence="7">The sequence shown here is derived from an EMBL/GenBank/DDBJ whole genome shotgun (WGS) entry which is preliminary data.</text>
</comment>
<protein>
    <submittedName>
        <fullName evidence="7">IBR finger domain protein</fullName>
    </submittedName>
</protein>
<dbReference type="SUPFAM" id="SSF57850">
    <property type="entry name" value="RING/U-box"/>
    <property type="match status" value="1"/>
</dbReference>
<proteinExistence type="predicted"/>
<sequence length="479" mass="52637">MTVIERPHTPLVGIDEESVALILELQRQDGELLGSVSKGKQREGSMPSDAEIALKLYLEELSVATVSLLDHRIAKSIQTAVREDADTLKMLLAEEHMATQDHRLSLQLSGTAALGTQIIPVAPVAEPHSAEEEDMELIEKMSCIYVTGEHDDPSDCPDTPDDQTSVAGQEPEGSAWAASRPHRARICISCGERRHFTDVSRAPCQHEYCRECLKRLFEESIRDETLFPPRCCKRPLPLDKNILFLPQAVVKTFREKAVEFSTPNRTYCHRKDCLAFIPPDRYVNGVAHCGDCAAKTCISCKGASHSGDCPHDEGLQQVIELARSVGWQRCKKCWAMVELRTDAGVVRNSAIVVAHHGNSTTMGGGQSSVVAHNGTNIDSWSVPKKSTPEITPDGSFQDLRLMKTQLPLPTPNGLIGLWRIFERITNVTIYAGGGGQDREIARSVVTRCRSLSTSAASVILWPAVDADTIGCRHSLSRPF</sequence>
<accession>A0ABR2IVF4</accession>
<feature type="region of interest" description="Disordered" evidence="5">
    <location>
        <begin position="149"/>
        <end position="177"/>
    </location>
</feature>